<evidence type="ECO:0000313" key="1">
    <source>
        <dbReference type="EMBL" id="CAA2976643.1"/>
    </source>
</evidence>
<reference evidence="1 2" key="1">
    <citation type="submission" date="2019-12" db="EMBL/GenBank/DDBJ databases">
        <authorList>
            <person name="Alioto T."/>
            <person name="Alioto T."/>
            <person name="Gomez Garrido J."/>
        </authorList>
    </citation>
    <scope>NUCLEOTIDE SEQUENCE [LARGE SCALE GENOMIC DNA]</scope>
</reference>
<name>A0A8S0RBE3_OLEEU</name>
<comment type="caution">
    <text evidence="1">The sequence shown here is derived from an EMBL/GenBank/DDBJ whole genome shotgun (WGS) entry which is preliminary data.</text>
</comment>
<proteinExistence type="predicted"/>
<accession>A0A8S0RBE3</accession>
<protein>
    <submittedName>
        <fullName evidence="1">Uncharacterized protein</fullName>
    </submittedName>
</protein>
<gene>
    <name evidence="1" type="ORF">OLEA9_A113217</name>
</gene>
<organism evidence="1 2">
    <name type="scientific">Olea europaea subsp. europaea</name>
    <dbReference type="NCBI Taxonomy" id="158383"/>
    <lineage>
        <taxon>Eukaryota</taxon>
        <taxon>Viridiplantae</taxon>
        <taxon>Streptophyta</taxon>
        <taxon>Embryophyta</taxon>
        <taxon>Tracheophyta</taxon>
        <taxon>Spermatophyta</taxon>
        <taxon>Magnoliopsida</taxon>
        <taxon>eudicotyledons</taxon>
        <taxon>Gunneridae</taxon>
        <taxon>Pentapetalae</taxon>
        <taxon>asterids</taxon>
        <taxon>lamiids</taxon>
        <taxon>Lamiales</taxon>
        <taxon>Oleaceae</taxon>
        <taxon>Oleeae</taxon>
        <taxon>Olea</taxon>
    </lineage>
</organism>
<sequence>MSTPSGLRFGPQLPLSSGSFKLDDGVLYQVCFESSDLFPPPVAAFPVKSVGAFVARTMQGVHCFDSLRCADGDGTGVEAHLCYLRPVGIDLYCETVSDALNFHCVGGPDDIYCTCKRFLILFGLLDNPSCHSRIADSIPARKFLSGDFLVGRQEIGWHTASAIRGSVRFDAAPDLYGRTPHKAATYVALTAPRTRLSTGSRVKQPRGGHFCAGHIESLPLALPRLPPC</sequence>
<keyword evidence="2" id="KW-1185">Reference proteome</keyword>
<dbReference type="EMBL" id="CACTIH010002499">
    <property type="protein sequence ID" value="CAA2976643.1"/>
    <property type="molecule type" value="Genomic_DNA"/>
</dbReference>
<dbReference type="Gramene" id="OE9A113217T1">
    <property type="protein sequence ID" value="OE9A113217C1"/>
    <property type="gene ID" value="OE9A113217"/>
</dbReference>
<dbReference type="Proteomes" id="UP000594638">
    <property type="component" value="Unassembled WGS sequence"/>
</dbReference>
<dbReference type="AlphaFoldDB" id="A0A8S0RBE3"/>
<evidence type="ECO:0000313" key="2">
    <source>
        <dbReference type="Proteomes" id="UP000594638"/>
    </source>
</evidence>